<feature type="region of interest" description="Disordered" evidence="3">
    <location>
        <begin position="164"/>
        <end position="197"/>
    </location>
</feature>
<dbReference type="PANTHER" id="PTHR22903:SF8">
    <property type="entry name" value="MAX-1A"/>
    <property type="match status" value="1"/>
</dbReference>
<evidence type="ECO:0000256" key="2">
    <source>
        <dbReference type="SAM" id="Coils"/>
    </source>
</evidence>
<keyword evidence="6" id="KW-1185">Reference proteome</keyword>
<dbReference type="GO" id="GO:0005856">
    <property type="term" value="C:cytoskeleton"/>
    <property type="evidence" value="ECO:0007669"/>
    <property type="project" value="InterPro"/>
</dbReference>
<dbReference type="PROSITE" id="PS50003">
    <property type="entry name" value="PH_DOMAIN"/>
    <property type="match status" value="1"/>
</dbReference>
<evidence type="ECO:0000313" key="6">
    <source>
        <dbReference type="Proteomes" id="UP000008909"/>
    </source>
</evidence>
<gene>
    <name evidence="5" type="ORF">CLF_106539</name>
</gene>
<sequence>MENTNTSNSDSRQKDSDNKARPEATTAAIRFRSVRQAIVARLHELEAENKRLTREKTSLEHQLLHVLERLGTGEYSGGEGRVSAMDREEVRMLISTTIDKLDAKITKPDWIGTTDVAPLAEPDYSGLRGSLAESAIPSAFEYSSLSDAYEEICLQKDLVQKMITSESSSPSRDLQTKPDRDHISGPVPSSSKTSPQAPFAMTQTIQTMKSSGDLATLSTSSRVADQYVFNIDEKSKDESQSCVGAKQRVKGEVDFASPISIRPSTFHRVDAKIKVPQWLTQMHEGSNLDVLNAALRKDGYDSESTQTSLGSCSIFSSSSSSSSGSPTRSPVPTKPALGANKHNFSSMPSSPVGPTSRAGRYRELCVGEAARGLDDRKKQEPPLQRRRTSSSFHTLRAEYTKPKSREELITIMRRMYGLPTDRKGDELMGDVTQRECAIPVGGPPKVKISRRRMKQPTHVEEYSDTTSTNSQNVQPEIRGLPIHRYATSQRGMDFDRSTLFTRQQVKPVPHGIQSAETARRQEFRKISPKHYTPVYDTRKLQVSNGQPVRIGSSSDFLRSPMQFGQFFPTDRQVLFESRDFPILTCLMRPIVGLDAFTRTQGQLSLFQRIQPPFPSPTPILNSHGVANHSHESSDLTSELSTQAHPARLPHKKFTKIEKLEIADGLETKSTTETAIAKSRLGEASLIEAVHAPESQIVCSNGNVSSFEAVLFRLSNRVKIWRRYRAELTSSSLLLHASEPPHLRPPKRCIPLGEIKIVRKPHNLSTSFTTILTAPAKTEYDGTSKYCLGSVPVARKFSTGPNESTSRTNYGHFELLLNSGKSHRLRGTNPEETDIWLRHIKRRIRAHRANEIAQQCSAQLVMQGWVRRVKGGEMTWVWCRLMGQYLVYSPGPGSSIPTGFKSLDGTQVRTMHSCSPRVTLPQTVTAQCSIADSTGMQVQLTTSSDSDTLANGDSEMQRRTIALWTDRTDPVYLICRTEEEYEQWKDHLHRACKKPIDITVDARMNPDLVGIRLREQWRFLVKVDHATDPYHTDRLIKVPISKTTETNQAELCAQMIMCLLALSYPQMVFGNYSESDSRVSSANIFGTSQWLEIKYTIVKFLSNLGLTTPELKDELFLQVIKQATLSETQERRLLRRQFPQRSRRTIRTLPWFCVGQRSPRGRTTSSGNVTLVGGHHAGSDLQGSPHSVLVTSREVPVNEFINRLSQDASLAFPVPTNLSSSRPEGWWPVVAVWEFLCLILPLFLPSTPVLYCLELLITIYCQKGSSTRTGHPDEGIYAELSRYAAFCKEALKQTIIHGGRYEVPSALEVASISIRNPYTHTYPFSLPIHVPNGNVYEVVSFNGGSEFRVVIEQMTLKLTLPSSNQQSACVFGIYLRLTGVGKPTRYIYLRPEWKMCDILSLYERAVISNREERNVKVPLEDATAEFVFRIQAFSWKKLKKLEIAEVKPVISLLTHQLHEDFLLGSYPVIPNGAEMLDMAALLCRANHFDYTELQNRREANLSQIIRSYFPIKWVEEIAKDGRSIIQLKLILLDRWSSISRTFGDFEKAYVNEMCISKGNDDQDKSYKTNEETLFCIAKIRACFAYLRLLRRLLPERFATTIFPANASNLPGRVETDLIWLVPQDSQLNVLTVCPAAQPFNMYPRMCCTNSISYNSVLSFGGQRDGAFYLVYSEQTSTSGWRKSSKGQEFLYATGRMEHLPGAVSDNVASRTRYKNFQPSAVSAAVDHLKQGNVRKFACSRIHVPEGVFKPYDTAKVKYVLWKFC</sequence>
<feature type="non-terminal residue" evidence="5">
    <location>
        <position position="1763"/>
    </location>
</feature>
<dbReference type="Pfam" id="PF00784">
    <property type="entry name" value="MyTH4"/>
    <property type="match status" value="1"/>
</dbReference>
<dbReference type="SMART" id="SM00233">
    <property type="entry name" value="PH"/>
    <property type="match status" value="2"/>
</dbReference>
<dbReference type="InterPro" id="IPR038185">
    <property type="entry name" value="MyTH4_dom_sf"/>
</dbReference>
<dbReference type="SUPFAM" id="SSF50729">
    <property type="entry name" value="PH domain-like"/>
    <property type="match status" value="2"/>
</dbReference>
<feature type="coiled-coil region" evidence="2">
    <location>
        <begin position="35"/>
        <end position="62"/>
    </location>
</feature>
<feature type="compositionally biased region" description="Polar residues" evidence="3">
    <location>
        <begin position="187"/>
        <end position="197"/>
    </location>
</feature>
<feature type="region of interest" description="Disordered" evidence="3">
    <location>
        <begin position="301"/>
        <end position="401"/>
    </location>
</feature>
<feature type="compositionally biased region" description="Low complexity" evidence="3">
    <location>
        <begin position="308"/>
        <end position="328"/>
    </location>
</feature>
<feature type="region of interest" description="Disordered" evidence="3">
    <location>
        <begin position="1"/>
        <end position="27"/>
    </location>
</feature>
<proteinExistence type="predicted"/>
<dbReference type="InterPro" id="IPR011993">
    <property type="entry name" value="PH-like_dom_sf"/>
</dbReference>
<reference key="2">
    <citation type="submission" date="2011-10" db="EMBL/GenBank/DDBJ databases">
        <title>The genome and transcriptome sequence of Clonorchis sinensis provide insights into the carcinogenic liver fluke.</title>
        <authorList>
            <person name="Wang X."/>
            <person name="Huang Y."/>
            <person name="Chen W."/>
            <person name="Liu H."/>
            <person name="Guo L."/>
            <person name="Chen Y."/>
            <person name="Luo F."/>
            <person name="Zhou W."/>
            <person name="Sun J."/>
            <person name="Mao Q."/>
            <person name="Liang P."/>
            <person name="Zhou C."/>
            <person name="Tian Y."/>
            <person name="Men J."/>
            <person name="Lv X."/>
            <person name="Huang L."/>
            <person name="Zhou J."/>
            <person name="Hu Y."/>
            <person name="Li R."/>
            <person name="Zhang F."/>
            <person name="Lei H."/>
            <person name="Li X."/>
            <person name="Hu X."/>
            <person name="Liang C."/>
            <person name="Xu J."/>
            <person name="Wu Z."/>
            <person name="Yu X."/>
        </authorList>
    </citation>
    <scope>NUCLEOTIDE SEQUENCE</scope>
    <source>
        <strain>Henan</strain>
    </source>
</reference>
<evidence type="ECO:0000259" key="4">
    <source>
        <dbReference type="PROSITE" id="PS50003"/>
    </source>
</evidence>
<evidence type="ECO:0000313" key="5">
    <source>
        <dbReference type="EMBL" id="GAA34177.2"/>
    </source>
</evidence>
<feature type="region of interest" description="Disordered" evidence="3">
    <location>
        <begin position="436"/>
        <end position="472"/>
    </location>
</feature>
<feature type="region of interest" description="Disordered" evidence="3">
    <location>
        <begin position="616"/>
        <end position="643"/>
    </location>
</feature>
<evidence type="ECO:0000256" key="1">
    <source>
        <dbReference type="ARBA" id="ARBA00022737"/>
    </source>
</evidence>
<feature type="domain" description="PH" evidence="4">
    <location>
        <begin position="703"/>
        <end position="844"/>
    </location>
</feature>
<feature type="compositionally biased region" description="Polar residues" evidence="3">
    <location>
        <begin position="342"/>
        <end position="353"/>
    </location>
</feature>
<keyword evidence="1" id="KW-0677">Repeat</keyword>
<accession>H2KRK0</accession>
<dbReference type="Proteomes" id="UP000008909">
    <property type="component" value="Unassembled WGS sequence"/>
</dbReference>
<feature type="compositionally biased region" description="Polar residues" evidence="3">
    <location>
        <begin position="634"/>
        <end position="643"/>
    </location>
</feature>
<feature type="compositionally biased region" description="Basic and acidic residues" evidence="3">
    <location>
        <begin position="174"/>
        <end position="183"/>
    </location>
</feature>
<protein>
    <recommendedName>
        <fullName evidence="4">PH domain-containing protein</fullName>
    </recommendedName>
</protein>
<keyword evidence="2" id="KW-0175">Coiled coil</keyword>
<dbReference type="EMBL" id="DF143180">
    <property type="protein sequence ID" value="GAA34177.2"/>
    <property type="molecule type" value="Genomic_DNA"/>
</dbReference>
<dbReference type="InterPro" id="IPR001849">
    <property type="entry name" value="PH_domain"/>
</dbReference>
<feature type="compositionally biased region" description="Basic and acidic residues" evidence="3">
    <location>
        <begin position="360"/>
        <end position="380"/>
    </location>
</feature>
<dbReference type="InterPro" id="IPR000857">
    <property type="entry name" value="MyTH4_dom"/>
</dbReference>
<feature type="compositionally biased region" description="Basic and acidic residues" evidence="3">
    <location>
        <begin position="11"/>
        <end position="22"/>
    </location>
</feature>
<dbReference type="Gene3D" id="2.30.29.30">
    <property type="entry name" value="Pleckstrin-homology domain (PH domain)/Phosphotyrosine-binding domain (PTB)"/>
    <property type="match status" value="2"/>
</dbReference>
<name>H2KRK0_CLOSI</name>
<feature type="compositionally biased region" description="Polar residues" evidence="3">
    <location>
        <begin position="1"/>
        <end position="10"/>
    </location>
</feature>
<organism evidence="5 6">
    <name type="scientific">Clonorchis sinensis</name>
    <name type="common">Chinese liver fluke</name>
    <dbReference type="NCBI Taxonomy" id="79923"/>
    <lineage>
        <taxon>Eukaryota</taxon>
        <taxon>Metazoa</taxon>
        <taxon>Spiralia</taxon>
        <taxon>Lophotrochozoa</taxon>
        <taxon>Platyhelminthes</taxon>
        <taxon>Trematoda</taxon>
        <taxon>Digenea</taxon>
        <taxon>Opisthorchiida</taxon>
        <taxon>Opisthorchiata</taxon>
        <taxon>Opisthorchiidae</taxon>
        <taxon>Clonorchis</taxon>
    </lineage>
</organism>
<evidence type="ECO:0000256" key="3">
    <source>
        <dbReference type="SAM" id="MobiDB-lite"/>
    </source>
</evidence>
<dbReference type="Gene3D" id="1.25.40.530">
    <property type="entry name" value="MyTH4 domain"/>
    <property type="match status" value="1"/>
</dbReference>
<reference evidence="5" key="1">
    <citation type="journal article" date="2011" name="Genome Biol.">
        <title>The draft genome of the carcinogenic human liver fluke Clonorchis sinensis.</title>
        <authorList>
            <person name="Wang X."/>
            <person name="Chen W."/>
            <person name="Huang Y."/>
            <person name="Sun J."/>
            <person name="Men J."/>
            <person name="Liu H."/>
            <person name="Luo F."/>
            <person name="Guo L."/>
            <person name="Lv X."/>
            <person name="Deng C."/>
            <person name="Zhou C."/>
            <person name="Fan Y."/>
            <person name="Li X."/>
            <person name="Huang L."/>
            <person name="Hu Y."/>
            <person name="Liang C."/>
            <person name="Hu X."/>
            <person name="Xu J."/>
            <person name="Yu X."/>
        </authorList>
    </citation>
    <scope>NUCLEOTIDE SEQUENCE [LARGE SCALE GENOMIC DNA]</scope>
    <source>
        <strain evidence="5">Henan</strain>
    </source>
</reference>
<dbReference type="PANTHER" id="PTHR22903">
    <property type="entry name" value="PLEKHH PROTEIN"/>
    <property type="match status" value="1"/>
</dbReference>
<feature type="compositionally biased region" description="Polar residues" evidence="3">
    <location>
        <begin position="164"/>
        <end position="173"/>
    </location>
</feature>